<evidence type="ECO:0000313" key="16">
    <source>
        <dbReference type="EMBL" id="OBZ90094.1"/>
    </source>
</evidence>
<evidence type="ECO:0000256" key="6">
    <source>
        <dbReference type="ARBA" id="ARBA00022824"/>
    </source>
</evidence>
<proteinExistence type="inferred from homology"/>
<evidence type="ECO:0000256" key="7">
    <source>
        <dbReference type="ARBA" id="ARBA00023180"/>
    </source>
</evidence>
<dbReference type="Proteomes" id="UP000093000">
    <property type="component" value="Unassembled WGS sequence"/>
</dbReference>
<dbReference type="GO" id="GO:0005788">
    <property type="term" value="C:endoplasmic reticulum lumen"/>
    <property type="evidence" value="ECO:0007669"/>
    <property type="project" value="EnsemblFungi"/>
</dbReference>
<organism evidence="16 17">
    <name type="scientific">Choanephora cucurbitarum</name>
    <dbReference type="NCBI Taxonomy" id="101091"/>
    <lineage>
        <taxon>Eukaryota</taxon>
        <taxon>Fungi</taxon>
        <taxon>Fungi incertae sedis</taxon>
        <taxon>Mucoromycota</taxon>
        <taxon>Mucoromycotina</taxon>
        <taxon>Mucoromycetes</taxon>
        <taxon>Mucorales</taxon>
        <taxon>Mucorineae</taxon>
        <taxon>Choanephoraceae</taxon>
        <taxon>Choanephoroideae</taxon>
        <taxon>Choanephora</taxon>
    </lineage>
</organism>
<feature type="chain" id="PRO_5008889871" description="Glucosidase II subunit alpha" evidence="11">
    <location>
        <begin position="26"/>
        <end position="944"/>
    </location>
</feature>
<dbReference type="Pfam" id="PF21365">
    <property type="entry name" value="Glyco_hydro_31_3rd"/>
    <property type="match status" value="1"/>
</dbReference>
<keyword evidence="7" id="KW-0325">Glycoprotein</keyword>
<dbReference type="CDD" id="cd06603">
    <property type="entry name" value="GH31_GANC_GANAB_alpha"/>
    <property type="match status" value="1"/>
</dbReference>
<evidence type="ECO:0000256" key="8">
    <source>
        <dbReference type="ARBA" id="ARBA00023295"/>
    </source>
</evidence>
<keyword evidence="4 11" id="KW-0732">Signal</keyword>
<dbReference type="GO" id="GO:0106407">
    <property type="term" value="F:Glc2Man9GlcNAc2 oligosaccharide glucosidase activity"/>
    <property type="evidence" value="ECO:0007669"/>
    <property type="project" value="EnsemblFungi"/>
</dbReference>
<dbReference type="PROSITE" id="PS00129">
    <property type="entry name" value="GLYCOSYL_HYDROL_F31_1"/>
    <property type="match status" value="1"/>
</dbReference>
<gene>
    <name evidence="16" type="primary">Ganab</name>
    <name evidence="16" type="ORF">A0J61_01848</name>
</gene>
<comment type="pathway">
    <text evidence="2">Glycan metabolism; N-glycan metabolism.</text>
</comment>
<protein>
    <recommendedName>
        <fullName evidence="9">Glucosidase II subunit alpha</fullName>
    </recommendedName>
</protein>
<dbReference type="AlphaFoldDB" id="A0A1C7NS70"/>
<dbReference type="InterPro" id="IPR013780">
    <property type="entry name" value="Glyco_hydro_b"/>
</dbReference>
<dbReference type="InterPro" id="IPR033403">
    <property type="entry name" value="DUF5110"/>
</dbReference>
<accession>A0A1C7NS70</accession>
<feature type="signal peptide" evidence="11">
    <location>
        <begin position="1"/>
        <end position="25"/>
    </location>
</feature>
<comment type="similarity">
    <text evidence="3 10">Belongs to the glycosyl hydrolase 31 family.</text>
</comment>
<dbReference type="Pfam" id="PF17137">
    <property type="entry name" value="DUF5110"/>
    <property type="match status" value="1"/>
</dbReference>
<dbReference type="InterPro" id="IPR030458">
    <property type="entry name" value="Glyco_hydro_31_AS"/>
</dbReference>
<dbReference type="CDD" id="cd14752">
    <property type="entry name" value="GH31_N"/>
    <property type="match status" value="1"/>
</dbReference>
<dbReference type="PANTHER" id="PTHR22762">
    <property type="entry name" value="ALPHA-GLUCOSIDASE"/>
    <property type="match status" value="1"/>
</dbReference>
<evidence type="ECO:0000256" key="9">
    <source>
        <dbReference type="ARBA" id="ARBA00042895"/>
    </source>
</evidence>
<feature type="domain" description="DUF5110" evidence="14">
    <location>
        <begin position="818"/>
        <end position="861"/>
    </location>
</feature>
<feature type="domain" description="Glycosyl hydrolase family 31 C-terminal" evidence="15">
    <location>
        <begin position="712"/>
        <end position="799"/>
    </location>
</feature>
<keyword evidence="6" id="KW-0256">Endoplasmic reticulum</keyword>
<dbReference type="GO" id="GO:0030246">
    <property type="term" value="F:carbohydrate binding"/>
    <property type="evidence" value="ECO:0007669"/>
    <property type="project" value="InterPro"/>
</dbReference>
<evidence type="ECO:0000259" key="14">
    <source>
        <dbReference type="Pfam" id="PF17137"/>
    </source>
</evidence>
<feature type="domain" description="Glycoside hydrolase family 31 TIM barrel" evidence="12">
    <location>
        <begin position="376"/>
        <end position="704"/>
    </location>
</feature>
<dbReference type="OrthoDB" id="3237269at2759"/>
<dbReference type="EMBL" id="LUGH01000064">
    <property type="protein sequence ID" value="OBZ90094.1"/>
    <property type="molecule type" value="Genomic_DNA"/>
</dbReference>
<dbReference type="InParanoid" id="A0A1C7NS70"/>
<reference evidence="16 17" key="1">
    <citation type="submission" date="2016-03" db="EMBL/GenBank/DDBJ databases">
        <title>Choanephora cucurbitarum.</title>
        <authorList>
            <person name="Min B."/>
            <person name="Park H."/>
            <person name="Park J.-H."/>
            <person name="Shin H.-D."/>
            <person name="Choi I.-G."/>
        </authorList>
    </citation>
    <scope>NUCLEOTIDE SEQUENCE [LARGE SCALE GENOMIC DNA]</scope>
    <source>
        <strain evidence="16 17">KUS-F28377</strain>
    </source>
</reference>
<dbReference type="GO" id="GO:0070880">
    <property type="term" value="P:fungal-type cell wall beta-glucan biosynthetic process"/>
    <property type="evidence" value="ECO:0007669"/>
    <property type="project" value="EnsemblFungi"/>
</dbReference>
<dbReference type="InterPro" id="IPR000322">
    <property type="entry name" value="Glyco_hydro_31_TIM"/>
</dbReference>
<keyword evidence="5 10" id="KW-0378">Hydrolase</keyword>
<evidence type="ECO:0000313" key="17">
    <source>
        <dbReference type="Proteomes" id="UP000093000"/>
    </source>
</evidence>
<dbReference type="SUPFAM" id="SSF51445">
    <property type="entry name" value="(Trans)glycosidases"/>
    <property type="match status" value="1"/>
</dbReference>
<dbReference type="STRING" id="101091.A0A1C7NS70"/>
<comment type="caution">
    <text evidence="16">The sequence shown here is derived from an EMBL/GenBank/DDBJ whole genome shotgun (WGS) entry which is preliminary data.</text>
</comment>
<evidence type="ECO:0000259" key="15">
    <source>
        <dbReference type="Pfam" id="PF21365"/>
    </source>
</evidence>
<evidence type="ECO:0000256" key="2">
    <source>
        <dbReference type="ARBA" id="ARBA00004833"/>
    </source>
</evidence>
<dbReference type="GO" id="GO:0017177">
    <property type="term" value="C:glucosidase II complex"/>
    <property type="evidence" value="ECO:0007669"/>
    <property type="project" value="EnsemblFungi"/>
</dbReference>
<evidence type="ECO:0000256" key="3">
    <source>
        <dbReference type="ARBA" id="ARBA00007806"/>
    </source>
</evidence>
<dbReference type="Gene3D" id="2.60.40.1760">
    <property type="entry name" value="glycosyl hydrolase (family 31)"/>
    <property type="match status" value="1"/>
</dbReference>
<dbReference type="Gene3D" id="2.60.40.1180">
    <property type="entry name" value="Golgi alpha-mannosidase II"/>
    <property type="match status" value="2"/>
</dbReference>
<sequence>MKLSLGTCLPKLALITVLSTSVSVAMKFEDFKTCAQSGFCRRNRAYADEATLASSPYTLIANSIQLLQNKIYAEVKNTETDILLTLELHLLQDATARVRINEKSPIKPRYDEHGQFTLVSEPVAENALSMEKTAEGGALVKLDSHRHILIHSQPVQIQFMVDNEPVITLNDRGFFNFEHLRTKETHKPKMIQQKNDDGSVSSQEAETERDLWEETFKSWTDPKPNGPESIAMDVTFHGFPNVYGIPEHASSLSLKETRGGDNAYTDPYRLYNTDVFEYALDSPTSLYGAVPLMIAHKKGLSAGIFWMNPSETWIDITKKKYESNKNFLQKVTGKKDEHTSTQTHWISEAGVLDLFVFFGPSSKDVLRQYTRLTGTPAMPQMFAVGYHQCRWNYINQRDVLEVDSQFDENDMPYDVIWLDLEYTDDKKYFTWDSAKFPSPIQMEETLDNKGRKLVTLIDPHIKRTDNYRICEEGKSKSLFVKQPNGNDYEAWCWPGQSSWVDFVHKPSYDWWKKQFSFDNFKGTRENVYIWNDMNEPSVFNGPEITIQKEMVHDGRWENRVLHNLYATLSHKATSDGVRERTTVQKRPFVLGRGYYAGVQRAGPIWTGDNMANWESLKYTNPMILSNSIAGVAFNGADVPGFFGNPEPELLARWYQAGAFQPFFRGHAHIDTKRREPYLSAEPYKSIARNSLRERYAFLSYWYTLFYEAYKTGTPMMRPMFMEFPDDENVWTMEDQFMVGSGLLVKPVTSEGAVKVDVYFPAEQPWYDLKTHQKVAQTGWQTVDAPLDVIPVYYQGGHIVPRRERFRRSSPSMRLDPFTLVIAKDKEGSANGSLYLDDEETFNFEKGAYAHTLFNYQNDQLTCQSIHEDATSTIATDFAKSKASIRIERIHILGQDKAPSRVKVVQANGNFVEVPFDFDSQKQKVTIRDPSVSVSECGWSITVVY</sequence>
<feature type="domain" description="Glycoside hydrolase family 31 N-terminal" evidence="13">
    <location>
        <begin position="85"/>
        <end position="315"/>
    </location>
</feature>
<evidence type="ECO:0000256" key="5">
    <source>
        <dbReference type="ARBA" id="ARBA00022801"/>
    </source>
</evidence>
<evidence type="ECO:0000256" key="10">
    <source>
        <dbReference type="RuleBase" id="RU361185"/>
    </source>
</evidence>
<dbReference type="Pfam" id="PF13802">
    <property type="entry name" value="Gal_mutarotas_2"/>
    <property type="match status" value="1"/>
</dbReference>
<dbReference type="GO" id="GO:0033919">
    <property type="term" value="F:glucan 1,3-alpha-glucosidase activity"/>
    <property type="evidence" value="ECO:0007669"/>
    <property type="project" value="EnsemblFungi"/>
</dbReference>
<evidence type="ECO:0000256" key="4">
    <source>
        <dbReference type="ARBA" id="ARBA00022729"/>
    </source>
</evidence>
<dbReference type="InterPro" id="IPR017853">
    <property type="entry name" value="GH"/>
</dbReference>
<evidence type="ECO:0000256" key="11">
    <source>
        <dbReference type="SAM" id="SignalP"/>
    </source>
</evidence>
<dbReference type="InterPro" id="IPR011013">
    <property type="entry name" value="Gal_mutarotase_sf_dom"/>
</dbReference>
<evidence type="ECO:0000259" key="13">
    <source>
        <dbReference type="Pfam" id="PF13802"/>
    </source>
</evidence>
<keyword evidence="8 10" id="KW-0326">Glycosidase</keyword>
<dbReference type="SUPFAM" id="SSF74650">
    <property type="entry name" value="Galactose mutarotase-like"/>
    <property type="match status" value="1"/>
</dbReference>
<evidence type="ECO:0000256" key="1">
    <source>
        <dbReference type="ARBA" id="ARBA00004240"/>
    </source>
</evidence>
<evidence type="ECO:0000259" key="12">
    <source>
        <dbReference type="Pfam" id="PF01055"/>
    </source>
</evidence>
<dbReference type="FunCoup" id="A0A1C7NS70">
    <property type="interactions" value="520"/>
</dbReference>
<dbReference type="Pfam" id="PF01055">
    <property type="entry name" value="Glyco_hydro_31_2nd"/>
    <property type="match status" value="1"/>
</dbReference>
<dbReference type="GO" id="GO:0006491">
    <property type="term" value="P:N-glycan processing"/>
    <property type="evidence" value="ECO:0007669"/>
    <property type="project" value="EnsemblFungi"/>
</dbReference>
<name>A0A1C7NS70_9FUNG</name>
<dbReference type="Gene3D" id="3.20.20.80">
    <property type="entry name" value="Glycosidases"/>
    <property type="match status" value="2"/>
</dbReference>
<dbReference type="FunFam" id="2.60.40.1180:FF:000023">
    <property type="entry name" value="neutral alpha-glucosidase AB isoform X2"/>
    <property type="match status" value="1"/>
</dbReference>
<keyword evidence="17" id="KW-1185">Reference proteome</keyword>
<dbReference type="SUPFAM" id="SSF51011">
    <property type="entry name" value="Glycosyl hydrolase domain"/>
    <property type="match status" value="1"/>
</dbReference>
<comment type="subcellular location">
    <subcellularLocation>
        <location evidence="1">Endoplasmic reticulum</location>
    </subcellularLocation>
</comment>
<dbReference type="InterPro" id="IPR048395">
    <property type="entry name" value="Glyco_hydro_31_C"/>
</dbReference>
<dbReference type="InterPro" id="IPR025887">
    <property type="entry name" value="Glyco_hydro_31_N_dom"/>
</dbReference>
<dbReference type="PANTHER" id="PTHR22762:SF54">
    <property type="entry name" value="BCDNA.GH04962"/>
    <property type="match status" value="1"/>
</dbReference>